<feature type="domain" description="Cytochrome c" evidence="5">
    <location>
        <begin position="166"/>
        <end position="301"/>
    </location>
</feature>
<protein>
    <recommendedName>
        <fullName evidence="5">Cytochrome c domain-containing protein</fullName>
    </recommendedName>
</protein>
<dbReference type="SUPFAM" id="SSF46626">
    <property type="entry name" value="Cytochrome c"/>
    <property type="match status" value="2"/>
</dbReference>
<organism evidence="6 7">
    <name type="scientific">OM182 bacterium BACL3 MAG-120924-bin41</name>
    <dbReference type="NCBI Taxonomy" id="1655632"/>
    <lineage>
        <taxon>Bacteria</taxon>
        <taxon>Pseudomonadati</taxon>
        <taxon>Pseudomonadota</taxon>
        <taxon>Gammaproteobacteria</taxon>
        <taxon>OMG group</taxon>
        <taxon>OM182 clade</taxon>
    </lineage>
</organism>
<dbReference type="PANTHER" id="PTHR33546">
    <property type="entry name" value="LARGE, MULTIFUNCTIONAL SECRETED PROTEIN-RELATED"/>
    <property type="match status" value="1"/>
</dbReference>
<dbReference type="GO" id="GO:0020037">
    <property type="term" value="F:heme binding"/>
    <property type="evidence" value="ECO:0007669"/>
    <property type="project" value="InterPro"/>
</dbReference>
<accession>A0A0R2WMR4</accession>
<evidence type="ECO:0000256" key="1">
    <source>
        <dbReference type="ARBA" id="ARBA00022617"/>
    </source>
</evidence>
<sequence>MHCSSLFDNAQLTYLAAKQRANQQPSRRPSSHFLPAETWSLSTLVKRVASIPLLGLATISLSFAEDAGNLYNTPFDINAGASYFEKQCSRCHGFDARGNDEVGAPNLTGTLKRASSSAGIYTILREGISGTAMMAVDPKVPDSQLWQLAAYIESLSREAASIAVNGSAEAGAVLFNETGECLDCHMLAGHGGRLGPDLTSIGSELSPDELALALLEPSADVAPRWWTLSLTDKNGVSRRGLRMNEDSFSVRIMDADSQLWSYPRTALSRIVRSEESTMPSYAARFDDAQIDDLVAYLYSLRPETTP</sequence>
<dbReference type="Gene3D" id="1.10.760.10">
    <property type="entry name" value="Cytochrome c-like domain"/>
    <property type="match status" value="2"/>
</dbReference>
<dbReference type="NCBIfam" id="TIGR02603">
    <property type="entry name" value="CxxCH_TIGR02603"/>
    <property type="match status" value="1"/>
</dbReference>
<dbReference type="InterPro" id="IPR013427">
    <property type="entry name" value="Haem-bd_dom_put"/>
</dbReference>
<dbReference type="GO" id="GO:0009055">
    <property type="term" value="F:electron transfer activity"/>
    <property type="evidence" value="ECO:0007669"/>
    <property type="project" value="InterPro"/>
</dbReference>
<dbReference type="Proteomes" id="UP000052138">
    <property type="component" value="Unassembled WGS sequence"/>
</dbReference>
<evidence type="ECO:0000313" key="7">
    <source>
        <dbReference type="Proteomes" id="UP000052138"/>
    </source>
</evidence>
<feature type="domain" description="Cytochrome c" evidence="5">
    <location>
        <begin position="75"/>
        <end position="156"/>
    </location>
</feature>
<dbReference type="Pfam" id="PF13442">
    <property type="entry name" value="Cytochrome_CBB3"/>
    <property type="match status" value="1"/>
</dbReference>
<comment type="caution">
    <text evidence="6">The sequence shown here is derived from an EMBL/GenBank/DDBJ whole genome shotgun (WGS) entry which is preliminary data.</text>
</comment>
<evidence type="ECO:0000256" key="4">
    <source>
        <dbReference type="PROSITE-ProRule" id="PRU00433"/>
    </source>
</evidence>
<keyword evidence="1 4" id="KW-0349">Heme</keyword>
<dbReference type="PROSITE" id="PS51007">
    <property type="entry name" value="CYTC"/>
    <property type="match status" value="2"/>
</dbReference>
<dbReference type="InterPro" id="IPR036909">
    <property type="entry name" value="Cyt_c-like_dom_sf"/>
</dbReference>
<evidence type="ECO:0000256" key="3">
    <source>
        <dbReference type="ARBA" id="ARBA00023004"/>
    </source>
</evidence>
<evidence type="ECO:0000259" key="5">
    <source>
        <dbReference type="PROSITE" id="PS51007"/>
    </source>
</evidence>
<dbReference type="PANTHER" id="PTHR33546:SF1">
    <property type="entry name" value="LARGE, MULTIFUNCTIONAL SECRETED PROTEIN"/>
    <property type="match status" value="1"/>
</dbReference>
<dbReference type="EMBL" id="LIDJ01000581">
    <property type="protein sequence ID" value="KRP25005.1"/>
    <property type="molecule type" value="Genomic_DNA"/>
</dbReference>
<dbReference type="InterPro" id="IPR009056">
    <property type="entry name" value="Cyt_c-like_dom"/>
</dbReference>
<gene>
    <name evidence="6" type="ORF">ABS30_11125</name>
</gene>
<proteinExistence type="predicted"/>
<keyword evidence="2 4" id="KW-0479">Metal-binding</keyword>
<keyword evidence="3 4" id="KW-0408">Iron</keyword>
<evidence type="ECO:0000313" key="6">
    <source>
        <dbReference type="EMBL" id="KRP25005.1"/>
    </source>
</evidence>
<dbReference type="AlphaFoldDB" id="A0A0R2WMR4"/>
<dbReference type="GO" id="GO:0046872">
    <property type="term" value="F:metal ion binding"/>
    <property type="evidence" value="ECO:0007669"/>
    <property type="project" value="UniProtKB-KW"/>
</dbReference>
<reference evidence="6 7" key="1">
    <citation type="submission" date="2015-10" db="EMBL/GenBank/DDBJ databases">
        <title>Metagenome-Assembled Genomes uncover a global brackish microbiome.</title>
        <authorList>
            <person name="Hugerth L.W."/>
            <person name="Larsson J."/>
            <person name="Alneberg J."/>
            <person name="Lindh M.V."/>
            <person name="Legrand C."/>
            <person name="Pinhassi J."/>
            <person name="Andersson A.F."/>
        </authorList>
    </citation>
    <scope>NUCLEOTIDE SEQUENCE [LARGE SCALE GENOMIC DNA]</scope>
    <source>
        <strain evidence="6">BACL3 MAG-120924-bin41</strain>
    </source>
</reference>
<name>A0A0R2WMR4_9GAMM</name>
<evidence type="ECO:0000256" key="2">
    <source>
        <dbReference type="ARBA" id="ARBA00022723"/>
    </source>
</evidence>